<dbReference type="PANTHER" id="PTHR42743">
    <property type="entry name" value="AMINO-ACID AMINOTRANSFERASE"/>
    <property type="match status" value="1"/>
</dbReference>
<dbReference type="GO" id="GO:0008483">
    <property type="term" value="F:transaminase activity"/>
    <property type="evidence" value="ECO:0007669"/>
    <property type="project" value="UniProtKB-KW"/>
</dbReference>
<dbReference type="SUPFAM" id="SSF56752">
    <property type="entry name" value="D-aminoacid aminotransferase-like PLP-dependent enzymes"/>
    <property type="match status" value="1"/>
</dbReference>
<proteinExistence type="inferred from homology"/>
<evidence type="ECO:0000256" key="1">
    <source>
        <dbReference type="ARBA" id="ARBA00009320"/>
    </source>
</evidence>
<keyword evidence="3" id="KW-1185">Reference proteome</keyword>
<dbReference type="RefSeq" id="WP_255931401.1">
    <property type="nucleotide sequence ID" value="NZ_JANFNH010000039.1"/>
</dbReference>
<dbReference type="EMBL" id="JANFNH010000039">
    <property type="protein sequence ID" value="MCQ4045270.1"/>
    <property type="molecule type" value="Genomic_DNA"/>
</dbReference>
<reference evidence="2 3" key="1">
    <citation type="submission" date="2022-06" db="EMBL/GenBank/DDBJ databases">
        <title>Draft genome sequence of type strain Streptomyces rubrisoli DSM 42083.</title>
        <authorList>
            <person name="Duangmal K."/>
            <person name="Klaysubun C."/>
        </authorList>
    </citation>
    <scope>NUCLEOTIDE SEQUENCE [LARGE SCALE GENOMIC DNA]</scope>
    <source>
        <strain evidence="2 3">DSM 42083</strain>
    </source>
</reference>
<dbReference type="InterPro" id="IPR043131">
    <property type="entry name" value="BCAT-like_N"/>
</dbReference>
<accession>A0ABT1PLV1</accession>
<dbReference type="InterPro" id="IPR050571">
    <property type="entry name" value="Class-IV_PLP-Dep_Aminotrnsfr"/>
</dbReference>
<dbReference type="Gene3D" id="3.30.470.10">
    <property type="match status" value="1"/>
</dbReference>
<evidence type="ECO:0000313" key="3">
    <source>
        <dbReference type="Proteomes" id="UP001206206"/>
    </source>
</evidence>
<protein>
    <submittedName>
        <fullName evidence="2">Aminotransferase class IV</fullName>
    </submittedName>
</protein>
<comment type="caution">
    <text evidence="2">The sequence shown here is derived from an EMBL/GenBank/DDBJ whole genome shotgun (WGS) entry which is preliminary data.</text>
</comment>
<dbReference type="InterPro" id="IPR001544">
    <property type="entry name" value="Aminotrans_IV"/>
</dbReference>
<organism evidence="2 3">
    <name type="scientific">Streptantibioticus rubrisoli</name>
    <dbReference type="NCBI Taxonomy" id="1387313"/>
    <lineage>
        <taxon>Bacteria</taxon>
        <taxon>Bacillati</taxon>
        <taxon>Actinomycetota</taxon>
        <taxon>Actinomycetes</taxon>
        <taxon>Kitasatosporales</taxon>
        <taxon>Streptomycetaceae</taxon>
        <taxon>Streptantibioticus</taxon>
    </lineage>
</organism>
<dbReference type="CDD" id="cd00449">
    <property type="entry name" value="PLPDE_IV"/>
    <property type="match status" value="1"/>
</dbReference>
<keyword evidence="2" id="KW-0808">Transferase</keyword>
<comment type="similarity">
    <text evidence="1">Belongs to the class-IV pyridoxal-phosphate-dependent aminotransferase family.</text>
</comment>
<keyword evidence="2" id="KW-0032">Aminotransferase</keyword>
<gene>
    <name evidence="2" type="ORF">NON19_25365</name>
</gene>
<dbReference type="InterPro" id="IPR036038">
    <property type="entry name" value="Aminotransferase-like"/>
</dbReference>
<dbReference type="Proteomes" id="UP001206206">
    <property type="component" value="Unassembled WGS sequence"/>
</dbReference>
<dbReference type="InterPro" id="IPR043132">
    <property type="entry name" value="BCAT-like_C"/>
</dbReference>
<sequence>MAAYPQVYFRGRWVTAAEAAVPIGSLAMRYGLSVFEGIRLYVPAGGGHARPFALSEHVDRMAASLRAMRFPDPGLSRLATVIDELVERNDVREDAYTRVAATPFNAGQLGDAAVPELTVTVTPMGRKRWLAEGRAMELCVSDWQRGSGAVHPPAAKNVANYAGPRLAWQEAREAGFDGCVLTNRHGRLAEAPTAALFLVRDGVLKTPALDEDVLPGITRAWVLRTARARGIPVCETALTRADAHTADEAFLCGTGLEFAPVRSFDHHECRGPGPAPGPLTRELIAQYFLDVRERARDAQGHGARAEVAGAGPA</sequence>
<dbReference type="Pfam" id="PF01063">
    <property type="entry name" value="Aminotran_4"/>
    <property type="match status" value="1"/>
</dbReference>
<name>A0ABT1PLV1_9ACTN</name>
<dbReference type="Gene3D" id="3.20.10.10">
    <property type="entry name" value="D-amino Acid Aminotransferase, subunit A, domain 2"/>
    <property type="match status" value="1"/>
</dbReference>
<dbReference type="PANTHER" id="PTHR42743:SF4">
    <property type="entry name" value="BRANCHED-CHAIN-AMINO-ACID AMINOTRANSFERASE-RELATED"/>
    <property type="match status" value="1"/>
</dbReference>
<evidence type="ECO:0000313" key="2">
    <source>
        <dbReference type="EMBL" id="MCQ4045270.1"/>
    </source>
</evidence>